<dbReference type="FunFam" id="3.40.50.300:FF:001145">
    <property type="entry name" value="Putative dynein heavy chain"/>
    <property type="match status" value="1"/>
</dbReference>
<dbReference type="Pfam" id="PF00226">
    <property type="entry name" value="DnaJ"/>
    <property type="match status" value="1"/>
</dbReference>
<dbReference type="SUPFAM" id="SSF52540">
    <property type="entry name" value="P-loop containing nucleoside triphosphate hydrolases"/>
    <property type="match status" value="4"/>
</dbReference>
<dbReference type="InterPro" id="IPR013602">
    <property type="entry name" value="Dynein_heavy_linker"/>
</dbReference>
<keyword evidence="15" id="KW-0472">Membrane</keyword>
<keyword evidence="5" id="KW-0677">Repeat</keyword>
<evidence type="ECO:0000256" key="8">
    <source>
        <dbReference type="ARBA" id="ARBA00023017"/>
    </source>
</evidence>
<dbReference type="PANTHER" id="PTHR22878:SF68">
    <property type="entry name" value="DYNEIN HEAVY CHAIN 6, AXONEMAL-LIKE"/>
    <property type="match status" value="1"/>
</dbReference>
<name>A0A813FWE5_POLGL</name>
<keyword evidence="7" id="KW-0067">ATP-binding</keyword>
<dbReference type="Gene3D" id="1.20.920.30">
    <property type="match status" value="1"/>
</dbReference>
<feature type="transmembrane region" description="Helical" evidence="15">
    <location>
        <begin position="4339"/>
        <end position="4364"/>
    </location>
</feature>
<dbReference type="Pfam" id="PF12781">
    <property type="entry name" value="AAA_9"/>
    <property type="match status" value="1"/>
</dbReference>
<dbReference type="Proteomes" id="UP000654075">
    <property type="component" value="Unassembled WGS sequence"/>
</dbReference>
<dbReference type="FunFam" id="3.40.50.300:FF:002141">
    <property type="entry name" value="Dynein heavy chain"/>
    <property type="match status" value="1"/>
</dbReference>
<dbReference type="Pfam" id="PF18198">
    <property type="entry name" value="AAA_lid_11"/>
    <property type="match status" value="1"/>
</dbReference>
<dbReference type="GO" id="GO:0045505">
    <property type="term" value="F:dynein intermediate chain binding"/>
    <property type="evidence" value="ECO:0007669"/>
    <property type="project" value="InterPro"/>
</dbReference>
<dbReference type="InterPro" id="IPR042219">
    <property type="entry name" value="AAA_lid_11_sf"/>
</dbReference>
<dbReference type="Gene3D" id="1.10.8.720">
    <property type="entry name" value="Region D6 of dynein motor"/>
    <property type="match status" value="1"/>
</dbReference>
<dbReference type="GO" id="GO:0008569">
    <property type="term" value="F:minus-end-directed microtubule motor activity"/>
    <property type="evidence" value="ECO:0007669"/>
    <property type="project" value="InterPro"/>
</dbReference>
<dbReference type="SMART" id="SM00382">
    <property type="entry name" value="AAA"/>
    <property type="match status" value="3"/>
</dbReference>
<dbReference type="SUPFAM" id="SSF46565">
    <property type="entry name" value="Chaperone J-domain"/>
    <property type="match status" value="1"/>
</dbReference>
<evidence type="ECO:0000256" key="2">
    <source>
        <dbReference type="ARBA" id="ARBA00008887"/>
    </source>
</evidence>
<keyword evidence="10" id="KW-0969">Cilium</keyword>
<dbReference type="FunFam" id="1.10.8.1220:FF:000001">
    <property type="entry name" value="Dynein axonemal heavy chain 5"/>
    <property type="match status" value="1"/>
</dbReference>
<evidence type="ECO:0000256" key="11">
    <source>
        <dbReference type="ARBA" id="ARBA00023175"/>
    </source>
</evidence>
<dbReference type="Gene3D" id="1.10.8.710">
    <property type="match status" value="2"/>
</dbReference>
<keyword evidence="9 14" id="KW-0175">Coiled coil</keyword>
<protein>
    <recommendedName>
        <fullName evidence="16">J domain-containing protein</fullName>
    </recommendedName>
</protein>
<dbReference type="InterPro" id="IPR035699">
    <property type="entry name" value="AAA_6"/>
</dbReference>
<dbReference type="Gene3D" id="1.20.140.100">
    <property type="entry name" value="Dynein heavy chain, N-terminal domain 2"/>
    <property type="match status" value="1"/>
</dbReference>
<evidence type="ECO:0000256" key="15">
    <source>
        <dbReference type="SAM" id="Phobius"/>
    </source>
</evidence>
<evidence type="ECO:0000256" key="1">
    <source>
        <dbReference type="ARBA" id="ARBA00004430"/>
    </source>
</evidence>
<dbReference type="InterPro" id="IPR035706">
    <property type="entry name" value="AAA_9"/>
</dbReference>
<dbReference type="GO" id="GO:0005524">
    <property type="term" value="F:ATP binding"/>
    <property type="evidence" value="ECO:0007669"/>
    <property type="project" value="UniProtKB-KW"/>
</dbReference>
<dbReference type="GO" id="GO:0005874">
    <property type="term" value="C:microtubule"/>
    <property type="evidence" value="ECO:0007669"/>
    <property type="project" value="UniProtKB-KW"/>
</dbReference>
<dbReference type="InterPro" id="IPR043157">
    <property type="entry name" value="Dynein_AAA1S"/>
</dbReference>
<dbReference type="Pfam" id="PF08393">
    <property type="entry name" value="DHC_N2"/>
    <property type="match status" value="2"/>
</dbReference>
<dbReference type="GO" id="GO:0030286">
    <property type="term" value="C:dynein complex"/>
    <property type="evidence" value="ECO:0007669"/>
    <property type="project" value="UniProtKB-KW"/>
</dbReference>
<keyword evidence="3" id="KW-0963">Cytoplasm</keyword>
<evidence type="ECO:0000256" key="4">
    <source>
        <dbReference type="ARBA" id="ARBA00022701"/>
    </source>
</evidence>
<keyword evidence="15" id="KW-0812">Transmembrane</keyword>
<dbReference type="Gene3D" id="3.40.50.300">
    <property type="entry name" value="P-loop containing nucleotide triphosphate hydrolases"/>
    <property type="match status" value="5"/>
</dbReference>
<dbReference type="Gene3D" id="1.10.287.110">
    <property type="entry name" value="DnaJ domain"/>
    <property type="match status" value="1"/>
</dbReference>
<dbReference type="SMART" id="SM00271">
    <property type="entry name" value="DnaJ"/>
    <property type="match status" value="1"/>
</dbReference>
<accession>A0A813FWE5</accession>
<evidence type="ECO:0000256" key="9">
    <source>
        <dbReference type="ARBA" id="ARBA00023054"/>
    </source>
</evidence>
<dbReference type="Gene3D" id="1.10.472.130">
    <property type="match status" value="1"/>
</dbReference>
<dbReference type="InterPro" id="IPR004273">
    <property type="entry name" value="Dynein_heavy_D6_P-loop"/>
</dbReference>
<dbReference type="OrthoDB" id="424310at2759"/>
<keyword evidence="18" id="KW-1185">Reference proteome</keyword>
<evidence type="ECO:0000256" key="12">
    <source>
        <dbReference type="ARBA" id="ARBA00023212"/>
    </source>
</evidence>
<dbReference type="Pfam" id="PF12775">
    <property type="entry name" value="AAA_7"/>
    <property type="match status" value="1"/>
</dbReference>
<dbReference type="FunFam" id="3.10.490.20:FF:000009">
    <property type="entry name" value="Dynein heavy chain 4"/>
    <property type="match status" value="1"/>
</dbReference>
<dbReference type="InterPro" id="IPR003593">
    <property type="entry name" value="AAA+_ATPase"/>
</dbReference>
<evidence type="ECO:0000256" key="13">
    <source>
        <dbReference type="ARBA" id="ARBA00023273"/>
    </source>
</evidence>
<keyword evidence="8" id="KW-0243">Dynein</keyword>
<dbReference type="InterPro" id="IPR024743">
    <property type="entry name" value="Dynein_HC_stalk"/>
</dbReference>
<comment type="subcellular location">
    <subcellularLocation>
        <location evidence="1">Cytoplasm</location>
        <location evidence="1">Cytoskeleton</location>
        <location evidence="1">Cilium axoneme</location>
    </subcellularLocation>
</comment>
<dbReference type="Pfam" id="PF12780">
    <property type="entry name" value="AAA_8"/>
    <property type="match status" value="1"/>
</dbReference>
<dbReference type="InterPro" id="IPR036869">
    <property type="entry name" value="J_dom_sf"/>
</dbReference>
<evidence type="ECO:0000259" key="16">
    <source>
        <dbReference type="PROSITE" id="PS50076"/>
    </source>
</evidence>
<dbReference type="FunFam" id="3.40.50.300:FF:000362">
    <property type="entry name" value="Dynein, axonemal, heavy chain 6"/>
    <property type="match status" value="1"/>
</dbReference>
<sequence length="4466" mass="500253">MPCPVLHVPSSAKMAWQRLASSRPIFAAFACAVLVAGLRDLLADCFGSCASPRQQGAGPFVSGRSGSHVCNLQSATALSAFRDREAALRVLGLQTETRTAVELSDSEVKRAYRQAVVKAHPDQGGSAARLQEVKEAYDFLADPGSKQKADFYDPRAGPTTMPWSGNNEPKPPRYVVNQEESGEVPKDLLSAITNAGAAVVFIVVLLGIFLAVRSTWTSTFTAELPPEQVAATQQATQVVRVKAQQLRGMEYITTVLTANQLGCNRLMLLGDALETQQESSGISRAELLTRALVAILDESSSLEGQAGNPRYQSVTAVVAEADLIKVAGLLRSRDTTGDSADSGFYEARWPYQVFGGRPVARFEKESTRQELILVASENTRRPTLDLDKTSVKMLLNQHRPDLVVFDLPGSVWERIDSEYVLVANRADAEISSEEARKCILEYVEKEQKVLDAIPETVVVGLFEVNCFEIRKMLAGKYKKIQELLLNMLLKRFRDNTQEITDAYAGIFAQLRKIPKDVEGVAEMREYMGSVPGEIIKMAPEAKRCLDCYEILSDFRVHLLAKLWTSWRVYGCPRSTHDLMANTEQALQDLEADFLRLMNQEQSDFDDSIMDMANTVAMFSQYHDLEKIAEIYENVESVNERLKQAAIQSKLFNSREVLFNSPVTDYGMIQNLTKEWEPFSQLWVTTFNWLKDQKGWTSGAFEKIDSKACEASVFAGTKTLFKAVKAFEKRDNCNAVLDISREIKDQMDAFAPNVPIIVGLRNPGMAERHWAQVSELVGFEVNPQMEDFTLNHFLESGPLSPSRAWKPEDDLLRKLLLRNWTEEWELSSKRYVDELLRCKLRIGLVKHADAMADIGDRSGKEKAIENQLKNMQVAWEKVFFDCSEAYRTTETYILKGADEVMTILDEQIVVTQAMQFSPFNKPFKEEIDEWNEKLNYISECLDQWLKVQRAWMYLQPIFDSPDIMKQLPTEGKKFKLVDGKWRQVMGRVHANGHALTQCTAEGLLQIWINCNNDLDLVQKGLDDYLETKRGAFARFYFLSNDELLEILSQTKDPLRVQPFLCKVFEAMMKLTFTDALVATHMHSKEGEIISFVDPVITKGNGVEVWMTSVENQMIMGVREAIKIGVESYPVMVRTDWVLANPGQVVLNSSQVHWTAEVEESIKGHTLESHFTRLAKELLDLVFLVRGDITKLQRTSIGALVVIDVHAKDTVEKLAQEKVEDCMSFEWISQLRYYWEMDDRTTENLWIRMVQTPFPYGYEYLGNSFRLVITPLTDMCYMTLMGAQSLNLGGAPAGPAGTGKTETTKDLAKALAKQCVVFNCSPEMDYLMVGKFFKGLASSGAWCCFDEFNRIYIEVLSVIAQQLLQLFSAKKSLASYNETCELEFDSTMILMRPTFNVFITMNPGYAGRSELPDNLAALFRPMAMMVPDYAMIGEISFYAFGFEKGRHLAKKMVTTFQLCSEQLSAQSEELSTYSSWLCANRNDMDAAQLAAEDSVRLLQVLPASPERRGPCTALMPWMRRGVISAAGLMILLLAWSHDDFRFLAGPFSPEMPASAAQRWRESLVQLAQTRVVENTSTIPGRVLLLAPKAITIHLLPSLQRTLADQSIQSSADKEEARHWEEGNCFINSLIATEKLTLAGLQIESSVHSCTQHEGGVLESGKRAACAGDITGVYASLMAAADYLADVAATCPVVVNSSKALCSADMFKIQYGVGTTASALSTVKDVCKLGATSKAKAIPPNRKGVTLGMCVINAAQAAAYIGEAVLMMRAATVNCPDGDAPAAACSADVSNVLQAFLLIMAYISNAAALCGETLIVGAECSNRIESIMAGLAEIAGGGSGSALDCVSNPTDTRGNSRYPEQSEAQILQRALQDVNVPKFLKDDLPLFFNIISDLFPGVEKPEIDYGSLDQACRDKSLFFNLQPTDYFIMKQFELFDMIQVRHGMMLVGPTGSGKTSVLRNLQAACTVLADPKDPESPYQKTTIHTLNPKAITQNQLYGSFDDITREWSDGIAAELIRNAVRDNLNPDHHWVMFDGPVDALWIESMNTVLDDNKKLCLVSGEIIALTSKMRMQFEVEDLEVASPATVSRCGMIYLEPESLGLDPFFLSWLQTLPETFSFKPSLAESLKKYLFEVLPPTINYVRKMCTELVKTEDNNLVQACCRLMDCYFADFRPTELKPVASFKEPIAELVGNLGPMFFFCLIWSLGATCNGKDRKGFSDYVWGMIDEEKHKEVGEAMKIAFVEVPPFQEDVAFNGIEVGQNLYDYFYDQEKKSWVPWMTTIPKYEVPRGAKYEEIVVPSLDSVRLVYIFQLLVLNDKHVLCPGPTGTGKSVNIALWLQKQAPDNFQGTFISFSAQTHVNQLQDLIDSKLEKRRRGVYGPPAGKKMVLFIDDLNMPLKEYYGAQPPIELVRQWHDHGGWFNRKELVKFNIIDVIMVSAMGPPGGGRTFITERLKRHYSQTAYSDLSEDSIKQIFDMISGNFFAVFDESVQELLPKMINSTIRVFNEALNDLLPTPSKSHYLFNLRDIWKVFLGMCSLSPKKSNDPKIVTRCWCHEVQRIFGDRLTDAGDLAWMKRQITSSVTEAFGHDPEEIFDKERLIFASFLTQEIDNRTYDEITDMKAMKESIEEYLEDYNNAFSITMPLVMFLDACEHCSRICRVLGQPSGNVLLLGVGGSGRQSLARLSSFMSEADCFQIEVAKGYGMVEFKEDVKKCLMKCGVNDKVTVFLFCDTQIVKEDFVEAINNVLNSGDVPNLYANEDFEAISSSCRALCMQLGMQPTKANLFSAYLSRVKKNVHVTLAFSPVGDSFRNRLRMFPSLVNCCTIDWFHEWPAEALYSVAKQQLTGQQVELPSMEGSLTMFQTIHQSVEAASKRFLRSTNRNVYITPTSYLELLSSFVGILADKRKEVGTLQHRYSVGLTKIGDAEEQVAGLQAMLVEKKPVLEKTSKEVGEMMVVIERDKADAMVVSEAVSLEEKSATEKSEATQLIKDSAQKDLDEALPALEQAVQCLRKLKKEHIQEVKSLANPPGGVRLACEAICIMFQIKPIKKAHPTEPGKKIDDYWEPSQKQVLVDAQKLLNDLMEFDKDNIPDKVIATITLAPLDDYRKYPMNDVCLLAREDFDPAAIKKVRASKCGKPKRKQLAEAEIELKECQEKLQKAQEQLAAVNAKIANLEESFEGAIAKQKELSDDMNLCEVKLVRAHKLIGGLGGEKARWGQNVVDLTAKLELLPGDCIVAAGMVSYVGPFTAGVRKECEELWRVELSKLDMSHTEGCSMQNVLGEPIKIQHWVVCSLPNDALSIENGIIIDRSRRWPLMIDPQRQANKYIKNMGKDTETGIDICKLSEKNFLRTLELGIQFGKWILLENIGLNLDPALEPVLQQQKVKDGSGYIIKLGDKSVTYNETFKFFMTTTLPNPHYSPETSVKVTLLNFAITPQGLEDQMLGIVVAKERPDLEEQKNDLVRENAKNNKILKEIEDDILRLLATSEGDVLEDDTLVDKVTASKQISDDINEKKQVAVVTEANIDTARESYRPVAYRTAVLFFCIVELTNIDPMYQYSLQWFQKLFTIAIDQCAKSDDLSERLELLKSFFTEALYQSICRGLFEKDKTLFSFALCCRIMKGDGRMDDAELRYLTVGPTSDMVEGGPAIPEEWVGKPRWNEILSLSLLPAFKGFDTFFVQNLPEFKKVYDSFAAEKEAIPGDWETKLSPLEKLCYIRAMRIDCLKSSVISFISNEIGPKFVEPPTFDIAKSFADSANTTPLVFILSPGTDPVSDVISFADKLGMAKRFESISLGQGQGPKAAKLIELAMGNGGWVLLSNCHLMESWMSNLEEIVMGLNPENMQNSFRLWLTSMPASTFPVQVLQNGVKMTNEPPSGLRANLLRSFSAISDESMKESNKPEIYKTLLFGFCFFHAVVQDRRKFGPIGWNIGYGFTPEDLTVCKQQLMLFVNQYDEVPYKVLNFLGAQINYGGRVTDDKDKLLIGTIIKTFICQESVMMNEGYKYSTSGLYYSPTYETSEDVINYVRGLPFYPMPEAFGLHENCNITCAQDEALRLLTGMQSMVSLGGGGEGGASAEDVMDDVAKGVQDKLPAPFPLDVAETRFPTLYTDSMNTVVKQECLRYNKLLWGMASSLKDFRKAIKGLIVMTSDLEDCGKSLFVNDVPELWSKKGPLSLKPLSSWYLDILARVAFFQMWFDLGKPPPCFWISGIFFPQAFFTGAIQNYARKFNEEIDLLSYSQTTMSDIVDPPKELTSPPENGVYIYGIFLEGCRFDVEQTHQLEDSKPKILFTELPALWFCPVKNRVPCATDYRCPCYKVVSRKGTLLTTGHSTNFVLYIELPTDQSVSKWIKALLLLLLLLLFLLLLLLLFFAVISGSRPATASPSAATGSLIHSSHMTPNKHIHKYSASFWSQRCHGSWPACSDVPKPFVRIRLRRVLMGKRLSQRTRPCCTIAAASELIAICICPANPSFSAASQ</sequence>
<evidence type="ECO:0000313" key="18">
    <source>
        <dbReference type="Proteomes" id="UP000654075"/>
    </source>
</evidence>
<evidence type="ECO:0000256" key="14">
    <source>
        <dbReference type="SAM" id="Coils"/>
    </source>
</evidence>
<proteinExistence type="inferred from homology"/>
<keyword evidence="11" id="KW-0505">Motor protein</keyword>
<dbReference type="Pfam" id="PF12777">
    <property type="entry name" value="MT"/>
    <property type="match status" value="1"/>
</dbReference>
<dbReference type="PROSITE" id="PS50076">
    <property type="entry name" value="DNAJ_2"/>
    <property type="match status" value="1"/>
</dbReference>
<dbReference type="PANTHER" id="PTHR22878">
    <property type="entry name" value="DYNEIN HEAVY CHAIN 6, AXONEMAL-LIKE-RELATED"/>
    <property type="match status" value="1"/>
</dbReference>
<evidence type="ECO:0000256" key="10">
    <source>
        <dbReference type="ARBA" id="ARBA00023069"/>
    </source>
</evidence>
<evidence type="ECO:0000256" key="6">
    <source>
        <dbReference type="ARBA" id="ARBA00022741"/>
    </source>
</evidence>
<dbReference type="FunFam" id="1.10.8.720:FF:000001">
    <property type="entry name" value="dynein heavy chain 7, axonemal"/>
    <property type="match status" value="1"/>
</dbReference>
<dbReference type="EMBL" id="CAJNNV010026062">
    <property type="protein sequence ID" value="CAE8617106.1"/>
    <property type="molecule type" value="Genomic_DNA"/>
</dbReference>
<dbReference type="Gene3D" id="1.10.8.1220">
    <property type="match status" value="1"/>
</dbReference>
<dbReference type="FunFam" id="3.40.50.300:FF:000063">
    <property type="entry name" value="dynein heavy chain 6, axonemal"/>
    <property type="match status" value="1"/>
</dbReference>
<dbReference type="InterPro" id="IPR001623">
    <property type="entry name" value="DnaJ_domain"/>
</dbReference>
<comment type="caution">
    <text evidence="17">The sequence shown here is derived from an EMBL/GenBank/DDBJ whole genome shotgun (WGS) entry which is preliminary data.</text>
</comment>
<feature type="coiled-coil region" evidence="14">
    <location>
        <begin position="3137"/>
        <end position="3185"/>
    </location>
</feature>
<dbReference type="Pfam" id="PF22597">
    <property type="entry name" value="DYN_lid"/>
    <property type="match status" value="1"/>
</dbReference>
<keyword evidence="13" id="KW-0966">Cell projection</keyword>
<comment type="similarity">
    <text evidence="2">Belongs to the dynein heavy chain family.</text>
</comment>
<dbReference type="Gene3D" id="1.20.1270.280">
    <property type="match status" value="1"/>
</dbReference>
<dbReference type="InterPro" id="IPR054354">
    <property type="entry name" value="DYNC2H1-like_lid"/>
</dbReference>
<dbReference type="CDD" id="cd06257">
    <property type="entry name" value="DnaJ"/>
    <property type="match status" value="1"/>
</dbReference>
<dbReference type="Gene3D" id="6.10.140.1060">
    <property type="match status" value="1"/>
</dbReference>
<feature type="domain" description="J" evidence="16">
    <location>
        <begin position="86"/>
        <end position="153"/>
    </location>
</feature>
<dbReference type="InterPro" id="IPR043160">
    <property type="entry name" value="Dynein_C_barrel"/>
</dbReference>
<dbReference type="Gene3D" id="3.10.490.20">
    <property type="match status" value="1"/>
</dbReference>
<dbReference type="Gene3D" id="3.20.180.20">
    <property type="entry name" value="Dynein heavy chain, N-terminal domain 2"/>
    <property type="match status" value="1"/>
</dbReference>
<dbReference type="InterPro" id="IPR042228">
    <property type="entry name" value="Dynein_linker_3"/>
</dbReference>
<keyword evidence="4" id="KW-0493">Microtubule</keyword>
<dbReference type="GO" id="GO:0007018">
    <property type="term" value="P:microtubule-based movement"/>
    <property type="evidence" value="ECO:0007669"/>
    <property type="project" value="InterPro"/>
</dbReference>
<evidence type="ECO:0000256" key="7">
    <source>
        <dbReference type="ARBA" id="ARBA00022840"/>
    </source>
</evidence>
<dbReference type="InterPro" id="IPR041658">
    <property type="entry name" value="AAA_lid_11"/>
</dbReference>
<dbReference type="Gene3D" id="1.20.920.20">
    <property type="match status" value="1"/>
</dbReference>
<dbReference type="FunFam" id="1.20.920.20:FF:000001">
    <property type="entry name" value="dynein heavy chain 2, axonemal"/>
    <property type="match status" value="1"/>
</dbReference>
<evidence type="ECO:0000256" key="3">
    <source>
        <dbReference type="ARBA" id="ARBA00022490"/>
    </source>
</evidence>
<dbReference type="FunFam" id="3.20.180.20:FF:000001">
    <property type="entry name" value="Dynein axonemal heavy chain 5"/>
    <property type="match status" value="1"/>
</dbReference>
<dbReference type="Pfam" id="PF18199">
    <property type="entry name" value="Dynein_C"/>
    <property type="match status" value="1"/>
</dbReference>
<dbReference type="GO" id="GO:0005930">
    <property type="term" value="C:axoneme"/>
    <property type="evidence" value="ECO:0007669"/>
    <property type="project" value="UniProtKB-SubCell"/>
</dbReference>
<keyword evidence="12" id="KW-0206">Cytoskeleton</keyword>
<dbReference type="InterPro" id="IPR026983">
    <property type="entry name" value="DHC"/>
</dbReference>
<dbReference type="Gene3D" id="1.20.58.1120">
    <property type="match status" value="1"/>
</dbReference>
<dbReference type="InterPro" id="IPR024317">
    <property type="entry name" value="Dynein_heavy_chain_D4_dom"/>
</dbReference>
<keyword evidence="6" id="KW-0547">Nucleotide-binding</keyword>
<evidence type="ECO:0000256" key="5">
    <source>
        <dbReference type="ARBA" id="ARBA00022737"/>
    </source>
</evidence>
<keyword evidence="15" id="KW-1133">Transmembrane helix</keyword>
<dbReference type="FunFam" id="1.20.140.100:FF:000004">
    <property type="entry name" value="Dynein axonemal heavy chain 6"/>
    <property type="match status" value="1"/>
</dbReference>
<dbReference type="GO" id="GO:0051959">
    <property type="term" value="F:dynein light intermediate chain binding"/>
    <property type="evidence" value="ECO:0007669"/>
    <property type="project" value="InterPro"/>
</dbReference>
<dbReference type="InterPro" id="IPR041228">
    <property type="entry name" value="Dynein_C"/>
</dbReference>
<dbReference type="InterPro" id="IPR042222">
    <property type="entry name" value="Dynein_2_N"/>
</dbReference>
<dbReference type="FunFam" id="1.20.920.30:FF:000005">
    <property type="entry name" value="Dynein, axonemal, heavy chain 2"/>
    <property type="match status" value="1"/>
</dbReference>
<dbReference type="FunFam" id="1.20.58.1120:FF:000001">
    <property type="entry name" value="dynein heavy chain 2, axonemal"/>
    <property type="match status" value="1"/>
</dbReference>
<organism evidence="17 18">
    <name type="scientific">Polarella glacialis</name>
    <name type="common">Dinoflagellate</name>
    <dbReference type="NCBI Taxonomy" id="89957"/>
    <lineage>
        <taxon>Eukaryota</taxon>
        <taxon>Sar</taxon>
        <taxon>Alveolata</taxon>
        <taxon>Dinophyceae</taxon>
        <taxon>Suessiales</taxon>
        <taxon>Suessiaceae</taxon>
        <taxon>Polarella</taxon>
    </lineage>
</organism>
<dbReference type="Pfam" id="PF17852">
    <property type="entry name" value="Dynein_AAA_lid"/>
    <property type="match status" value="1"/>
</dbReference>
<dbReference type="Pfam" id="PF12774">
    <property type="entry name" value="AAA_6"/>
    <property type="match status" value="2"/>
</dbReference>
<dbReference type="InterPro" id="IPR041466">
    <property type="entry name" value="Dynein_AAA5_ext"/>
</dbReference>
<evidence type="ECO:0000313" key="17">
    <source>
        <dbReference type="EMBL" id="CAE8617106.1"/>
    </source>
</evidence>
<gene>
    <name evidence="17" type="ORF">PGLA1383_LOCUS34771</name>
</gene>
<reference evidence="17" key="1">
    <citation type="submission" date="2021-02" db="EMBL/GenBank/DDBJ databases">
        <authorList>
            <person name="Dougan E. K."/>
            <person name="Rhodes N."/>
            <person name="Thang M."/>
            <person name="Chan C."/>
        </authorList>
    </citation>
    <scope>NUCLEOTIDE SEQUENCE</scope>
</reference>
<dbReference type="OMA" id="HNVAKMV"/>
<dbReference type="Pfam" id="PF03028">
    <property type="entry name" value="Dynein_heavy"/>
    <property type="match status" value="1"/>
</dbReference>
<dbReference type="InterPro" id="IPR027417">
    <property type="entry name" value="P-loop_NTPase"/>
</dbReference>